<comment type="caution">
    <text evidence="2">The sequence shown here is derived from an EMBL/GenBank/DDBJ whole genome shotgun (WGS) entry which is preliminary data.</text>
</comment>
<dbReference type="VEuPathDB" id="FungiDB:EMCG_07219"/>
<sequence length="126" mass="14214">MKLSGPLAAALLAIGAFAPVAAARIWFSEVPLEPPYNWIYGEKLGYRIIDVFDSPYENYTSSEWGEFIAQKCIDTILCQGTLTYTVHDNASKHRLAVTFRGPWLYSYDFERLEGIEDSVAENKVVD</sequence>
<keyword evidence="1" id="KW-0732">Signal</keyword>
<organism evidence="2 3">
    <name type="scientific">[Emmonsia] crescens</name>
    <dbReference type="NCBI Taxonomy" id="73230"/>
    <lineage>
        <taxon>Eukaryota</taxon>
        <taxon>Fungi</taxon>
        <taxon>Dikarya</taxon>
        <taxon>Ascomycota</taxon>
        <taxon>Pezizomycotina</taxon>
        <taxon>Eurotiomycetes</taxon>
        <taxon>Eurotiomycetidae</taxon>
        <taxon>Onygenales</taxon>
        <taxon>Ajellomycetaceae</taxon>
        <taxon>Emergomyces</taxon>
    </lineage>
</organism>
<reference evidence="3" key="1">
    <citation type="journal article" date="2015" name="PLoS Genet.">
        <title>The dynamic genome and transcriptome of the human fungal pathogen Blastomyces and close relative Emmonsia.</title>
        <authorList>
            <person name="Munoz J.F."/>
            <person name="Gauthier G.M."/>
            <person name="Desjardins C.A."/>
            <person name="Gallo J.E."/>
            <person name="Holder J."/>
            <person name="Sullivan T.D."/>
            <person name="Marty A.J."/>
            <person name="Carmen J.C."/>
            <person name="Chen Z."/>
            <person name="Ding L."/>
            <person name="Gujja S."/>
            <person name="Magrini V."/>
            <person name="Misas E."/>
            <person name="Mitreva M."/>
            <person name="Priest M."/>
            <person name="Saif S."/>
            <person name="Whiston E.A."/>
            <person name="Young S."/>
            <person name="Zeng Q."/>
            <person name="Goldman W.E."/>
            <person name="Mardis E.R."/>
            <person name="Taylor J.W."/>
            <person name="McEwen J.G."/>
            <person name="Clay O.K."/>
            <person name="Klein B.S."/>
            <person name="Cuomo C.A."/>
        </authorList>
    </citation>
    <scope>NUCLEOTIDE SEQUENCE [LARGE SCALE GENOMIC DNA]</scope>
    <source>
        <strain evidence="3">UAMH 3008</strain>
    </source>
</reference>
<feature type="chain" id="PRO_5002546126" evidence="1">
    <location>
        <begin position="24"/>
        <end position="126"/>
    </location>
</feature>
<dbReference type="AlphaFoldDB" id="A0A0G2J5W8"/>
<gene>
    <name evidence="2" type="ORF">EMCG_07219</name>
</gene>
<protein>
    <submittedName>
        <fullName evidence="2">Uncharacterized protein</fullName>
    </submittedName>
</protein>
<name>A0A0G2J5W8_9EURO</name>
<evidence type="ECO:0000313" key="2">
    <source>
        <dbReference type="EMBL" id="KKZ67109.1"/>
    </source>
</evidence>
<evidence type="ECO:0000256" key="1">
    <source>
        <dbReference type="SAM" id="SignalP"/>
    </source>
</evidence>
<dbReference type="EMBL" id="LCZI01000333">
    <property type="protein sequence ID" value="KKZ67109.1"/>
    <property type="molecule type" value="Genomic_DNA"/>
</dbReference>
<dbReference type="OrthoDB" id="4188004at2759"/>
<evidence type="ECO:0000313" key="3">
    <source>
        <dbReference type="Proteomes" id="UP000034164"/>
    </source>
</evidence>
<dbReference type="Proteomes" id="UP000034164">
    <property type="component" value="Unassembled WGS sequence"/>
</dbReference>
<accession>A0A0G2J5W8</accession>
<proteinExistence type="predicted"/>
<feature type="signal peptide" evidence="1">
    <location>
        <begin position="1"/>
        <end position="23"/>
    </location>
</feature>